<dbReference type="PROSITE" id="PS50006">
    <property type="entry name" value="FHA_DOMAIN"/>
    <property type="match status" value="1"/>
</dbReference>
<evidence type="ECO:0000259" key="3">
    <source>
        <dbReference type="PROSITE" id="PS50006"/>
    </source>
</evidence>
<organism evidence="4 5">
    <name type="scientific">Arthrobacter alpinus</name>
    <dbReference type="NCBI Taxonomy" id="656366"/>
    <lineage>
        <taxon>Bacteria</taxon>
        <taxon>Bacillati</taxon>
        <taxon>Actinomycetota</taxon>
        <taxon>Actinomycetes</taxon>
        <taxon>Micrococcales</taxon>
        <taxon>Micrococcaceae</taxon>
        <taxon>Arthrobacter</taxon>
    </lineage>
</organism>
<keyword evidence="1" id="KW-0597">Phosphoprotein</keyword>
<evidence type="ECO:0000256" key="1">
    <source>
        <dbReference type="ARBA" id="ARBA00022553"/>
    </source>
</evidence>
<reference evidence="5" key="1">
    <citation type="submission" date="2015-11" db="EMBL/GenBank/DDBJ databases">
        <authorList>
            <person name="Kumar R."/>
            <person name="Singh D."/>
            <person name="Swarnkar M.K."/>
            <person name="Singh A.K."/>
            <person name="Kumar S."/>
        </authorList>
    </citation>
    <scope>NUCLEOTIDE SEQUENCE [LARGE SCALE GENOMIC DNA]</scope>
    <source>
        <strain evidence="5">ERGS4:06</strain>
    </source>
</reference>
<protein>
    <recommendedName>
        <fullName evidence="3">FHA domain-containing protein</fullName>
    </recommendedName>
</protein>
<name>A0A0S2M286_9MICC</name>
<evidence type="ECO:0000313" key="5">
    <source>
        <dbReference type="Proteomes" id="UP000059574"/>
    </source>
</evidence>
<dbReference type="AlphaFoldDB" id="A0A0S2M286"/>
<evidence type="ECO:0000256" key="2">
    <source>
        <dbReference type="SAM" id="MobiDB-lite"/>
    </source>
</evidence>
<evidence type="ECO:0000313" key="4">
    <source>
        <dbReference type="EMBL" id="ALO67708.1"/>
    </source>
</evidence>
<dbReference type="Gene3D" id="2.60.200.20">
    <property type="match status" value="1"/>
</dbReference>
<sequence>MLPPLPPLPPLTGNGHEGAQDSESAQHPQETASTTCALDPAAAEEPVQSLMIGSVPWGKPGALDAQESHQQEQQKQQEQQDAAADNQPFDPDHDGQTVMSSDYKREEGLAAATPLESRPPTGPMVLARLCLHGHANPPSRSQCSDCGAVLNSEPREVGRPRLGTMHISSGESVELDHSLIIGRQPSVSRVMGGAMPRLVQVKSGNDDISRSHVEVRLDGWDVLLVDLKATNGTVLVREGQAPRRLSQGEEAILLNGDIAELGDGISLLFDGLL</sequence>
<dbReference type="Pfam" id="PF00498">
    <property type="entry name" value="FHA"/>
    <property type="match status" value="1"/>
</dbReference>
<dbReference type="Proteomes" id="UP000059574">
    <property type="component" value="Chromosome"/>
</dbReference>
<dbReference type="SUPFAM" id="SSF49879">
    <property type="entry name" value="SMAD/FHA domain"/>
    <property type="match status" value="1"/>
</dbReference>
<gene>
    <name evidence="4" type="ORF">AS189_15990</name>
</gene>
<feature type="domain" description="FHA" evidence="3">
    <location>
        <begin position="179"/>
        <end position="235"/>
    </location>
</feature>
<dbReference type="InterPro" id="IPR008984">
    <property type="entry name" value="SMAD_FHA_dom_sf"/>
</dbReference>
<feature type="compositionally biased region" description="Pro residues" evidence="2">
    <location>
        <begin position="1"/>
        <end position="10"/>
    </location>
</feature>
<dbReference type="RefSeq" id="WP_062291093.1">
    <property type="nucleotide sequence ID" value="NZ_CP013200.1"/>
</dbReference>
<accession>A0A0S2M286</accession>
<feature type="region of interest" description="Disordered" evidence="2">
    <location>
        <begin position="1"/>
        <end position="99"/>
    </location>
</feature>
<feature type="compositionally biased region" description="Low complexity" evidence="2">
    <location>
        <begin position="73"/>
        <end position="87"/>
    </location>
</feature>
<dbReference type="InterPro" id="IPR000253">
    <property type="entry name" value="FHA_dom"/>
</dbReference>
<proteinExistence type="predicted"/>
<feature type="compositionally biased region" description="Polar residues" evidence="2">
    <location>
        <begin position="21"/>
        <end position="36"/>
    </location>
</feature>
<dbReference type="EMBL" id="CP013200">
    <property type="protein sequence ID" value="ALO67708.1"/>
    <property type="molecule type" value="Genomic_DNA"/>
</dbReference>
<reference evidence="4 5" key="2">
    <citation type="journal article" date="2016" name="J. Biotechnol.">
        <title>Complete genome sequence of Arthrobacter alpinus ERGS4:06, a yellow pigmented bacterium tolerant to cold and radiations isolated from Sikkim Himalaya.</title>
        <authorList>
            <person name="Kumar R."/>
            <person name="Singh D."/>
            <person name="Swarnkar M.K."/>
            <person name="Singh A.K."/>
            <person name="Kumar S."/>
        </authorList>
    </citation>
    <scope>NUCLEOTIDE SEQUENCE [LARGE SCALE GENOMIC DNA]</scope>
    <source>
        <strain evidence="4 5">ERGS4:06</strain>
    </source>
</reference>